<protein>
    <submittedName>
        <fullName evidence="2">Uncharacterized protein</fullName>
    </submittedName>
</protein>
<name>Q023N5_SOLUE</name>
<dbReference type="EMBL" id="CP000473">
    <property type="protein sequence ID" value="ABJ83805.1"/>
    <property type="molecule type" value="Genomic_DNA"/>
</dbReference>
<feature type="transmembrane region" description="Helical" evidence="1">
    <location>
        <begin position="159"/>
        <end position="181"/>
    </location>
</feature>
<proteinExistence type="predicted"/>
<keyword evidence="1" id="KW-1133">Transmembrane helix</keyword>
<accession>Q023N5</accession>
<keyword evidence="1" id="KW-0472">Membrane</keyword>
<dbReference type="HOGENOM" id="CLU_093864_0_0_0"/>
<evidence type="ECO:0000256" key="1">
    <source>
        <dbReference type="SAM" id="Phobius"/>
    </source>
</evidence>
<dbReference type="KEGG" id="sus:Acid_2819"/>
<organism evidence="2">
    <name type="scientific">Solibacter usitatus (strain Ellin6076)</name>
    <dbReference type="NCBI Taxonomy" id="234267"/>
    <lineage>
        <taxon>Bacteria</taxon>
        <taxon>Pseudomonadati</taxon>
        <taxon>Acidobacteriota</taxon>
        <taxon>Terriglobia</taxon>
        <taxon>Bryobacterales</taxon>
        <taxon>Solibacteraceae</taxon>
        <taxon>Candidatus Solibacter</taxon>
    </lineage>
</organism>
<dbReference type="STRING" id="234267.Acid_2819"/>
<evidence type="ECO:0000313" key="2">
    <source>
        <dbReference type="EMBL" id="ABJ83805.1"/>
    </source>
</evidence>
<dbReference type="InParanoid" id="Q023N5"/>
<keyword evidence="1" id="KW-0812">Transmembrane</keyword>
<sequence>MKAVDRAVPPDVRQRYARRLAHTCFIRFHMSLILTAVIASGVLTSKGLLEPGLFSMRVRYPLGVLTSYLVFLLLVRIWIWYVSIAAVKTTLDGLDPGGNIDVNFGGGSPGSGGGFSGFGGGDSGGGGASSSWEGDVPVAPPSSSGWLPKLDFDCDLDDGWWILVLLAVLVFAILGAGGYLIYAAPHILPDAAAQALLATTLTRISKQPEDSWMTGVIRSTCIPFAVVLLLASVLGWEAHHHCPAAARLVDVFRCGTL</sequence>
<feature type="transmembrane region" description="Helical" evidence="1">
    <location>
        <begin position="20"/>
        <end position="42"/>
    </location>
</feature>
<feature type="transmembrane region" description="Helical" evidence="1">
    <location>
        <begin position="62"/>
        <end position="81"/>
    </location>
</feature>
<reference evidence="2" key="1">
    <citation type="submission" date="2006-10" db="EMBL/GenBank/DDBJ databases">
        <title>Complete sequence of Solibacter usitatus Ellin6076.</title>
        <authorList>
            <consortium name="US DOE Joint Genome Institute"/>
            <person name="Copeland A."/>
            <person name="Lucas S."/>
            <person name="Lapidus A."/>
            <person name="Barry K."/>
            <person name="Detter J.C."/>
            <person name="Glavina del Rio T."/>
            <person name="Hammon N."/>
            <person name="Israni S."/>
            <person name="Dalin E."/>
            <person name="Tice H."/>
            <person name="Pitluck S."/>
            <person name="Thompson L.S."/>
            <person name="Brettin T."/>
            <person name="Bruce D."/>
            <person name="Han C."/>
            <person name="Tapia R."/>
            <person name="Gilna P."/>
            <person name="Schmutz J."/>
            <person name="Larimer F."/>
            <person name="Land M."/>
            <person name="Hauser L."/>
            <person name="Kyrpides N."/>
            <person name="Mikhailova N."/>
            <person name="Janssen P.H."/>
            <person name="Kuske C.R."/>
            <person name="Richardson P."/>
        </authorList>
    </citation>
    <scope>NUCLEOTIDE SEQUENCE</scope>
    <source>
        <strain evidence="2">Ellin6076</strain>
    </source>
</reference>
<dbReference type="OrthoDB" id="5985723at2"/>
<dbReference type="AlphaFoldDB" id="Q023N5"/>
<gene>
    <name evidence="2" type="ordered locus">Acid_2819</name>
</gene>
<feature type="transmembrane region" description="Helical" evidence="1">
    <location>
        <begin position="216"/>
        <end position="236"/>
    </location>
</feature>